<gene>
    <name evidence="2" type="ORF">SAMN05192560_0949</name>
</gene>
<keyword evidence="1" id="KW-0732">Signal</keyword>
<evidence type="ECO:0000313" key="2">
    <source>
        <dbReference type="EMBL" id="SNR76277.1"/>
    </source>
</evidence>
<name>A0A238YYY2_9PROT</name>
<keyword evidence="3" id="KW-1185">Reference proteome</keyword>
<protein>
    <submittedName>
        <fullName evidence="2">Uncharacterized protein</fullName>
    </submittedName>
</protein>
<dbReference type="Proteomes" id="UP000198305">
    <property type="component" value="Unassembled WGS sequence"/>
</dbReference>
<evidence type="ECO:0000313" key="3">
    <source>
        <dbReference type="Proteomes" id="UP000198305"/>
    </source>
</evidence>
<proteinExistence type="predicted"/>
<dbReference type="EMBL" id="FZOA01000003">
    <property type="protein sequence ID" value="SNR76277.1"/>
    <property type="molecule type" value="Genomic_DNA"/>
</dbReference>
<accession>A0A238YYY2</accession>
<reference evidence="3" key="1">
    <citation type="submission" date="2017-06" db="EMBL/GenBank/DDBJ databases">
        <authorList>
            <person name="Varghese N."/>
            <person name="Submissions S."/>
        </authorList>
    </citation>
    <scope>NUCLEOTIDE SEQUENCE [LARGE SCALE GENOMIC DNA]</scope>
    <source>
        <strain evidence="3">Ca-68</strain>
    </source>
</reference>
<evidence type="ECO:0000256" key="1">
    <source>
        <dbReference type="SAM" id="SignalP"/>
    </source>
</evidence>
<feature type="chain" id="PRO_5012760121" evidence="1">
    <location>
        <begin position="19"/>
        <end position="309"/>
    </location>
</feature>
<organism evidence="2 3">
    <name type="scientific">Methylobacillus rhizosphaerae</name>
    <dbReference type="NCBI Taxonomy" id="551994"/>
    <lineage>
        <taxon>Bacteria</taxon>
        <taxon>Pseudomonadati</taxon>
        <taxon>Pseudomonadota</taxon>
        <taxon>Betaproteobacteria</taxon>
        <taxon>Nitrosomonadales</taxon>
        <taxon>Methylophilaceae</taxon>
        <taxon>Methylobacillus</taxon>
    </lineage>
</organism>
<dbReference type="AlphaFoldDB" id="A0A238YYY2"/>
<feature type="signal peptide" evidence="1">
    <location>
        <begin position="1"/>
        <end position="18"/>
    </location>
</feature>
<sequence length="309" mass="33916">MRGIGLAAGLMLAMTAMAADQWELSGESSAGKHFVDHSSVVRDMAEQRFTAQTKVEQPDGSVWITTMQVDCKSSRFSYLQGYQIRNGQQVVRFDVPRAAEAINPGSLPDQLQQQYCMKKAAPVVKSPQWEVISNSNSGEVALDRASLQQSAAHELTVNARVKSFRNDEQMLSTLQLNCDQGTFRLLQAQKIHAGKTTPIFDKPQPSAPLAKSATAQQLAKAVCSPAGKQARNPFQEDSCKEILTELQALEGKVQADVDANALYCDAMQKYLDQLADIADKVEKNHCAIHNLDQYQRQIRAAGCEGSLDD</sequence>